<organism evidence="1 2">
    <name type="scientific">Lucilia cuprina</name>
    <name type="common">Green bottle fly</name>
    <name type="synonym">Australian sheep blowfly</name>
    <dbReference type="NCBI Taxonomy" id="7375"/>
    <lineage>
        <taxon>Eukaryota</taxon>
        <taxon>Metazoa</taxon>
        <taxon>Ecdysozoa</taxon>
        <taxon>Arthropoda</taxon>
        <taxon>Hexapoda</taxon>
        <taxon>Insecta</taxon>
        <taxon>Pterygota</taxon>
        <taxon>Neoptera</taxon>
        <taxon>Endopterygota</taxon>
        <taxon>Diptera</taxon>
        <taxon>Brachycera</taxon>
        <taxon>Muscomorpha</taxon>
        <taxon>Oestroidea</taxon>
        <taxon>Calliphoridae</taxon>
        <taxon>Luciliinae</taxon>
        <taxon>Lucilia</taxon>
    </lineage>
</organism>
<comment type="caution">
    <text evidence="1">The sequence shown here is derived from an EMBL/GenBank/DDBJ whole genome shotgun (WGS) entry which is preliminary data.</text>
</comment>
<dbReference type="AlphaFoldDB" id="A0A0L0CKN2"/>
<evidence type="ECO:0000313" key="2">
    <source>
        <dbReference type="Proteomes" id="UP000037069"/>
    </source>
</evidence>
<sequence length="168" mass="20037">MYGQLWADPFKCLQNIHRYSAFRLRLLIQLRNDGKKVFQQKTESYEKKEAIPFHFNALRTYYQPIADMLSNSYNTQLEYIHNNKKSHHHHRRRRPTTLWHHDTLIVEIVVVLYNIYEISVVPIKTRSRKHLSSLRSATYICDILDHNKDILRSFEQSICLLGSIVIGK</sequence>
<reference evidence="1 2" key="1">
    <citation type="journal article" date="2015" name="Nat. Commun.">
        <title>Lucilia cuprina genome unlocks parasitic fly biology to underpin future interventions.</title>
        <authorList>
            <person name="Anstead C.A."/>
            <person name="Korhonen P.K."/>
            <person name="Young N.D."/>
            <person name="Hall R.S."/>
            <person name="Jex A.R."/>
            <person name="Murali S.C."/>
            <person name="Hughes D.S."/>
            <person name="Lee S.F."/>
            <person name="Perry T."/>
            <person name="Stroehlein A.J."/>
            <person name="Ansell B.R."/>
            <person name="Breugelmans B."/>
            <person name="Hofmann A."/>
            <person name="Qu J."/>
            <person name="Dugan S."/>
            <person name="Lee S.L."/>
            <person name="Chao H."/>
            <person name="Dinh H."/>
            <person name="Han Y."/>
            <person name="Doddapaneni H.V."/>
            <person name="Worley K.C."/>
            <person name="Muzny D.M."/>
            <person name="Ioannidis P."/>
            <person name="Waterhouse R.M."/>
            <person name="Zdobnov E.M."/>
            <person name="James P.J."/>
            <person name="Bagnall N.H."/>
            <person name="Kotze A.C."/>
            <person name="Gibbs R.A."/>
            <person name="Richards S."/>
            <person name="Batterham P."/>
            <person name="Gasser R.B."/>
        </authorList>
    </citation>
    <scope>NUCLEOTIDE SEQUENCE [LARGE SCALE GENOMIC DNA]</scope>
    <source>
        <strain evidence="1 2">LS</strain>
        <tissue evidence="1">Full body</tissue>
    </source>
</reference>
<dbReference type="Proteomes" id="UP000037069">
    <property type="component" value="Unassembled WGS sequence"/>
</dbReference>
<protein>
    <submittedName>
        <fullName evidence="1">Uncharacterized protein</fullName>
    </submittedName>
</protein>
<dbReference type="EMBL" id="JRES01000256">
    <property type="protein sequence ID" value="KNC32913.1"/>
    <property type="molecule type" value="Genomic_DNA"/>
</dbReference>
<gene>
    <name evidence="1" type="ORF">FF38_00544</name>
</gene>
<keyword evidence="2" id="KW-1185">Reference proteome</keyword>
<name>A0A0L0CKN2_LUCCU</name>
<evidence type="ECO:0000313" key="1">
    <source>
        <dbReference type="EMBL" id="KNC32913.1"/>
    </source>
</evidence>
<accession>A0A0L0CKN2</accession>
<proteinExistence type="predicted"/>